<dbReference type="RefSeq" id="WP_190191495.1">
    <property type="nucleotide sequence ID" value="NZ_BMVU01000017.1"/>
</dbReference>
<dbReference type="SUPFAM" id="SSF54001">
    <property type="entry name" value="Cysteine proteinases"/>
    <property type="match status" value="1"/>
</dbReference>
<evidence type="ECO:0000313" key="4">
    <source>
        <dbReference type="Proteomes" id="UP000619244"/>
    </source>
</evidence>
<reference evidence="3" key="1">
    <citation type="journal article" date="2014" name="Int. J. Syst. Evol. Microbiol.">
        <title>Complete genome sequence of Corynebacterium casei LMG S-19264T (=DSM 44701T), isolated from a smear-ripened cheese.</title>
        <authorList>
            <consortium name="US DOE Joint Genome Institute (JGI-PGF)"/>
            <person name="Walter F."/>
            <person name="Albersmeier A."/>
            <person name="Kalinowski J."/>
            <person name="Ruckert C."/>
        </authorList>
    </citation>
    <scope>NUCLEOTIDE SEQUENCE</scope>
    <source>
        <strain evidence="3">JCM 4790</strain>
    </source>
</reference>
<feature type="signal peptide" evidence="1">
    <location>
        <begin position="1"/>
        <end position="28"/>
    </location>
</feature>
<feature type="chain" id="PRO_5036733692" description="Peptidase C51 domain-containing protein" evidence="1">
    <location>
        <begin position="29"/>
        <end position="451"/>
    </location>
</feature>
<dbReference type="EMBL" id="BMVU01000017">
    <property type="protein sequence ID" value="GGX80316.1"/>
    <property type="molecule type" value="Genomic_DNA"/>
</dbReference>
<keyword evidence="4" id="KW-1185">Reference proteome</keyword>
<protein>
    <recommendedName>
        <fullName evidence="2">Peptidase C51 domain-containing protein</fullName>
    </recommendedName>
</protein>
<accession>A0A918NM92</accession>
<dbReference type="AlphaFoldDB" id="A0A918NM92"/>
<comment type="caution">
    <text evidence="3">The sequence shown here is derived from an EMBL/GenBank/DDBJ whole genome shotgun (WGS) entry which is preliminary data.</text>
</comment>
<dbReference type="Gene3D" id="3.90.1720.10">
    <property type="entry name" value="endopeptidase domain like (from Nostoc punctiforme)"/>
    <property type="match status" value="1"/>
</dbReference>
<evidence type="ECO:0000313" key="3">
    <source>
        <dbReference type="EMBL" id="GGX80316.1"/>
    </source>
</evidence>
<feature type="domain" description="Peptidase C51" evidence="2">
    <location>
        <begin position="47"/>
        <end position="179"/>
    </location>
</feature>
<reference evidence="3" key="2">
    <citation type="submission" date="2020-09" db="EMBL/GenBank/DDBJ databases">
        <authorList>
            <person name="Sun Q."/>
            <person name="Ohkuma M."/>
        </authorList>
    </citation>
    <scope>NUCLEOTIDE SEQUENCE</scope>
    <source>
        <strain evidence="3">JCM 4790</strain>
    </source>
</reference>
<proteinExistence type="predicted"/>
<gene>
    <name evidence="3" type="ORF">GCM10010358_38330</name>
</gene>
<evidence type="ECO:0000259" key="2">
    <source>
        <dbReference type="PROSITE" id="PS50911"/>
    </source>
</evidence>
<name>A0A918NM92_9ACTN</name>
<dbReference type="PROSITE" id="PS50911">
    <property type="entry name" value="CHAP"/>
    <property type="match status" value="1"/>
</dbReference>
<dbReference type="InterPro" id="IPR038765">
    <property type="entry name" value="Papain-like_cys_pep_sf"/>
</dbReference>
<dbReference type="Proteomes" id="UP000619244">
    <property type="component" value="Unassembled WGS sequence"/>
</dbReference>
<evidence type="ECO:0000256" key="1">
    <source>
        <dbReference type="SAM" id="SignalP"/>
    </source>
</evidence>
<dbReference type="InterPro" id="IPR007921">
    <property type="entry name" value="CHAP_dom"/>
</dbReference>
<dbReference type="Pfam" id="PF05257">
    <property type="entry name" value="CHAP"/>
    <property type="match status" value="1"/>
</dbReference>
<organism evidence="3 4">
    <name type="scientific">Streptomyces minutiscleroticus</name>
    <dbReference type="NCBI Taxonomy" id="68238"/>
    <lineage>
        <taxon>Bacteria</taxon>
        <taxon>Bacillati</taxon>
        <taxon>Actinomycetota</taxon>
        <taxon>Actinomycetes</taxon>
        <taxon>Kitasatosporales</taxon>
        <taxon>Streptomycetaceae</taxon>
        <taxon>Streptomyces</taxon>
    </lineage>
</organism>
<keyword evidence="1" id="KW-0732">Signal</keyword>
<sequence>MFAKTARTALLLTASSALMMTATSTASAATAQDLVKLNQANFAKNACSTNSHGEVGFYSSCTGAGGSPEAWCADYAKWLWAKTGAQVDGLTPAAGSFFLYGQNKGTLHTDKSYVPKVGDAVVFNYLGGGRADHVGVVVQVYADRTIQVTNGNFGGSNAATSTVSYSKGYGQVGSSIFGQTISAFVSPVGLEQDVPAPPTPRVLAVQNGVLYAQEGGPQTSWTSLTENVKAYKATSDRIGVINQNDQLLVKEGGLKAEWKKIADDVVDFDLDGDVVGVLQPGNVLHTKTGSLDAKWHTTNGVTAFDLDTNRVGVTTTDGKFMVQEGSLDASWQHLTEGVSSFDLDGGRIGVLRGSKLSVKDGGLKERWYDTDGISRFSVSGNRILAEHNGKLVLQEDGPQSTWKTVANGPIGDFEVSGDRIGMIQNGSLYLKTGAYDGPWYQTSNVSGFDLS</sequence>